<name>A0ABX1CR82_9SPHN</name>
<evidence type="ECO:0000313" key="1">
    <source>
        <dbReference type="EMBL" id="NJR80436.1"/>
    </source>
</evidence>
<proteinExistence type="predicted"/>
<keyword evidence="2" id="KW-1185">Reference proteome</keyword>
<protein>
    <recommendedName>
        <fullName evidence="3">TetR family transcriptional regulator</fullName>
    </recommendedName>
</protein>
<gene>
    <name evidence="1" type="ORF">HBH26_17805</name>
</gene>
<organism evidence="1 2">
    <name type="scientific">Sphingomonas corticis</name>
    <dbReference type="NCBI Taxonomy" id="2722791"/>
    <lineage>
        <taxon>Bacteria</taxon>
        <taxon>Pseudomonadati</taxon>
        <taxon>Pseudomonadota</taxon>
        <taxon>Alphaproteobacteria</taxon>
        <taxon>Sphingomonadales</taxon>
        <taxon>Sphingomonadaceae</taxon>
        <taxon>Sphingomonas</taxon>
    </lineage>
</organism>
<accession>A0ABX1CR82</accession>
<reference evidence="1 2" key="1">
    <citation type="submission" date="2020-03" db="EMBL/GenBank/DDBJ databases">
        <authorList>
            <person name="Wang L."/>
            <person name="He N."/>
            <person name="Li Y."/>
            <person name="Fang Y."/>
            <person name="Zhang F."/>
        </authorList>
    </citation>
    <scope>NUCLEOTIDE SEQUENCE [LARGE SCALE GENOMIC DNA]</scope>
    <source>
        <strain evidence="1 2">36D10-4-7</strain>
    </source>
</reference>
<evidence type="ECO:0008006" key="3">
    <source>
        <dbReference type="Google" id="ProtNLM"/>
    </source>
</evidence>
<comment type="caution">
    <text evidence="1">The sequence shown here is derived from an EMBL/GenBank/DDBJ whole genome shotgun (WGS) entry which is preliminary data.</text>
</comment>
<dbReference type="RefSeq" id="WP_168135991.1">
    <property type="nucleotide sequence ID" value="NZ_JAAVJH010000018.1"/>
</dbReference>
<sequence length="82" mass="8662">MRERDVETIVAERAGVLAFARATCTQIDALSARGRLGQADADAVKNAVRAFAQGIATGLHRDGHDPVMVRTLMRSIVGASNG</sequence>
<dbReference type="Proteomes" id="UP000732399">
    <property type="component" value="Unassembled WGS sequence"/>
</dbReference>
<dbReference type="EMBL" id="JAAVJH010000018">
    <property type="protein sequence ID" value="NJR80436.1"/>
    <property type="molecule type" value="Genomic_DNA"/>
</dbReference>
<evidence type="ECO:0000313" key="2">
    <source>
        <dbReference type="Proteomes" id="UP000732399"/>
    </source>
</evidence>